<dbReference type="GO" id="GO:0005975">
    <property type="term" value="P:carbohydrate metabolic process"/>
    <property type="evidence" value="ECO:0007669"/>
    <property type="project" value="InterPro"/>
</dbReference>
<reference evidence="2 4" key="2">
    <citation type="submission" date="2016-08" db="EMBL/GenBank/DDBJ databases">
        <authorList>
            <person name="Seilhamer J.J."/>
        </authorList>
    </citation>
    <scope>NUCLEOTIDE SEQUENCE [LARGE SCALE GENOMIC DNA]</scope>
    <source>
        <strain evidence="2 4">NML150140-1</strain>
    </source>
</reference>
<organism evidence="2 4">
    <name type="scientific">Eisenbergiella tayi</name>
    <dbReference type="NCBI Taxonomy" id="1432052"/>
    <lineage>
        <taxon>Bacteria</taxon>
        <taxon>Bacillati</taxon>
        <taxon>Bacillota</taxon>
        <taxon>Clostridia</taxon>
        <taxon>Lachnospirales</taxon>
        <taxon>Lachnospiraceae</taxon>
        <taxon>Eisenbergiella</taxon>
    </lineage>
</organism>
<evidence type="ECO:0000313" key="5">
    <source>
        <dbReference type="Proteomes" id="UP000094869"/>
    </source>
</evidence>
<dbReference type="InterPro" id="IPR008928">
    <property type="entry name" value="6-hairpin_glycosidase_sf"/>
</dbReference>
<feature type="region of interest" description="Disordered" evidence="1">
    <location>
        <begin position="570"/>
        <end position="600"/>
    </location>
</feature>
<evidence type="ECO:0000256" key="1">
    <source>
        <dbReference type="SAM" id="MobiDB-lite"/>
    </source>
</evidence>
<dbReference type="EMBL" id="MEHD01000013">
    <property type="protein sequence ID" value="ODR60012.1"/>
    <property type="molecule type" value="Genomic_DNA"/>
</dbReference>
<dbReference type="AlphaFoldDB" id="A0A1E3UP57"/>
<accession>A0A1E3UP57</accession>
<dbReference type="SUPFAM" id="SSF48208">
    <property type="entry name" value="Six-hairpin glycosidases"/>
    <property type="match status" value="2"/>
</dbReference>
<sequence length="635" mass="71655">MRQLEFTGRLILMGESVMIQWKKKGLDTCFYKDGQQLARAIGAEGCEDSFEEIETGVFCWKRKCRPAVRMVMELRAAYSPDFTMIPGVNYNGNGWGTFCEYTSDRYHGEPWQYGWHRASVAAMTYSEKELEGNLISVALFGEENGGNSCQLFEDNGEEVHRICWPETESPKALYLYRLGEAWHGSMEPKDTFISYIVLEENGKAKFGYRRALDAAWKLNDRERPLPLSQEEVWEAGIAYAKTLYTEEEDGFCGFNIGLAWEGNAWKKREVNKYEIGWCGQNGMLANALLCEALHSGDKEAETMGFGVLDSWLEKAMLPVGVAASYYDPGQDRYLEACDLGTAGLAYFEAAQLSEKLGRNGGKYLRAAYQICDFAVRVQDGNGRFAKCWHEDGSVAIREGTVGAFLVLPLLEGYRQSGDESYLKAAIKGTKIYLEELKTHGFTTAGALDIFSIDKESGIPLLKASTELYRLTGEKEWLEAARDSAWYLSTWQYTHTCHFGPSCILGQTGYDSFGGTLVSTVHEGIDPFALCYVPELYYLWKETGEERWLQRARAIWRNGCQHISDGTLVIDGKQRPKGSQDESYTVTRQGTHGRKADPDALRPDSIGIASQWLVAWPGSFRMEVLRRLKDEAEMWN</sequence>
<dbReference type="EMBL" id="MEHA01000001">
    <property type="protein sequence ID" value="ODR55796.1"/>
    <property type="molecule type" value="Genomic_DNA"/>
</dbReference>
<name>A0A1E3UP57_9FIRM</name>
<dbReference type="Proteomes" id="UP000094869">
    <property type="component" value="Unassembled WGS sequence"/>
</dbReference>
<protein>
    <submittedName>
        <fullName evidence="2">Uncharacterized protein</fullName>
    </submittedName>
</protein>
<feature type="compositionally biased region" description="Polar residues" evidence="1">
    <location>
        <begin position="580"/>
        <end position="589"/>
    </location>
</feature>
<reference evidence="3 5" key="1">
    <citation type="submission" date="2016-08" db="EMBL/GenBank/DDBJ databases">
        <title>Characterization of Isolates of Eisenbergiella tayi Derived from Blood Cultures, Using Whole Genome Sequencing.</title>
        <authorList>
            <person name="Bernier A.-M."/>
            <person name="Burdz T."/>
            <person name="Wiebe D."/>
            <person name="Bernard K."/>
        </authorList>
    </citation>
    <scope>NUCLEOTIDE SEQUENCE [LARGE SCALE GENOMIC DNA]</scope>
    <source>
        <strain evidence="3 5">NML120146</strain>
    </source>
</reference>
<evidence type="ECO:0000313" key="3">
    <source>
        <dbReference type="EMBL" id="ODR60012.1"/>
    </source>
</evidence>
<comment type="caution">
    <text evidence="2">The sequence shown here is derived from an EMBL/GenBank/DDBJ whole genome shotgun (WGS) entry which is preliminary data.</text>
</comment>
<evidence type="ECO:0000313" key="2">
    <source>
        <dbReference type="EMBL" id="ODR55796.1"/>
    </source>
</evidence>
<keyword evidence="5" id="KW-1185">Reference proteome</keyword>
<evidence type="ECO:0000313" key="4">
    <source>
        <dbReference type="Proteomes" id="UP000094271"/>
    </source>
</evidence>
<proteinExistence type="predicted"/>
<gene>
    <name evidence="2" type="ORF">BEI59_01130</name>
    <name evidence="3" type="ORF">BEI63_05685</name>
</gene>
<dbReference type="Proteomes" id="UP000094271">
    <property type="component" value="Unassembled WGS sequence"/>
</dbReference>